<name>A0A2R5GYM3_9STRA</name>
<dbReference type="InParanoid" id="A0A2R5GYM3"/>
<dbReference type="GO" id="GO:0015031">
    <property type="term" value="P:protein transport"/>
    <property type="evidence" value="ECO:0007669"/>
    <property type="project" value="UniProtKB-KW"/>
</dbReference>
<keyword evidence="6" id="KW-1185">Reference proteome</keyword>
<evidence type="ECO:0000313" key="6">
    <source>
        <dbReference type="Proteomes" id="UP000241890"/>
    </source>
</evidence>
<evidence type="ECO:0000256" key="2">
    <source>
        <dbReference type="ARBA" id="ARBA00022448"/>
    </source>
</evidence>
<dbReference type="OrthoDB" id="29145at2759"/>
<comment type="similarity">
    <text evidence="1">Belongs to the importin alpha family.</text>
</comment>
<proteinExistence type="inferred from homology"/>
<dbReference type="PANTHER" id="PTHR23316">
    <property type="entry name" value="IMPORTIN ALPHA"/>
    <property type="match status" value="1"/>
</dbReference>
<dbReference type="EMBL" id="BEYU01000171">
    <property type="protein sequence ID" value="GBG33833.1"/>
    <property type="molecule type" value="Genomic_DNA"/>
</dbReference>
<dbReference type="SMART" id="SM00185">
    <property type="entry name" value="ARM"/>
    <property type="match status" value="3"/>
</dbReference>
<feature type="region of interest" description="Disordered" evidence="4">
    <location>
        <begin position="62"/>
        <end position="81"/>
    </location>
</feature>
<dbReference type="Pfam" id="PF00514">
    <property type="entry name" value="Arm"/>
    <property type="match status" value="1"/>
</dbReference>
<dbReference type="AlphaFoldDB" id="A0A2R5GYM3"/>
<evidence type="ECO:0000256" key="1">
    <source>
        <dbReference type="ARBA" id="ARBA00010394"/>
    </source>
</evidence>
<dbReference type="Proteomes" id="UP000241890">
    <property type="component" value="Unassembled WGS sequence"/>
</dbReference>
<organism evidence="5 6">
    <name type="scientific">Hondaea fermentalgiana</name>
    <dbReference type="NCBI Taxonomy" id="2315210"/>
    <lineage>
        <taxon>Eukaryota</taxon>
        <taxon>Sar</taxon>
        <taxon>Stramenopiles</taxon>
        <taxon>Bigyra</taxon>
        <taxon>Labyrinthulomycetes</taxon>
        <taxon>Thraustochytrida</taxon>
        <taxon>Thraustochytriidae</taxon>
        <taxon>Hondaea</taxon>
    </lineage>
</organism>
<keyword evidence="3" id="KW-0653">Protein transport</keyword>
<reference evidence="5 6" key="1">
    <citation type="submission" date="2017-12" db="EMBL/GenBank/DDBJ databases">
        <title>Sequencing, de novo assembly and annotation of complete genome of a new Thraustochytrid species, strain FCC1311.</title>
        <authorList>
            <person name="Sedici K."/>
            <person name="Godart F."/>
            <person name="Aiese Cigliano R."/>
            <person name="Sanseverino W."/>
            <person name="Barakat M."/>
            <person name="Ortet P."/>
            <person name="Marechal E."/>
            <person name="Cagnac O."/>
            <person name="Amato A."/>
        </authorList>
    </citation>
    <scope>NUCLEOTIDE SEQUENCE [LARGE SCALE GENOMIC DNA]</scope>
</reference>
<dbReference type="InterPro" id="IPR016024">
    <property type="entry name" value="ARM-type_fold"/>
</dbReference>
<evidence type="ECO:0000313" key="5">
    <source>
        <dbReference type="EMBL" id="GBG33833.1"/>
    </source>
</evidence>
<dbReference type="InterPro" id="IPR000225">
    <property type="entry name" value="Armadillo"/>
</dbReference>
<keyword evidence="2" id="KW-0813">Transport</keyword>
<accession>A0A2R5GYM3</accession>
<gene>
    <name evidence="5" type="ORF">FCC1311_100562</name>
</gene>
<dbReference type="Gene3D" id="1.25.10.10">
    <property type="entry name" value="Leucine-rich Repeat Variant"/>
    <property type="match status" value="1"/>
</dbReference>
<evidence type="ECO:0000256" key="4">
    <source>
        <dbReference type="SAM" id="MobiDB-lite"/>
    </source>
</evidence>
<dbReference type="SUPFAM" id="SSF48371">
    <property type="entry name" value="ARM repeat"/>
    <property type="match status" value="1"/>
</dbReference>
<dbReference type="InterPro" id="IPR011989">
    <property type="entry name" value="ARM-like"/>
</dbReference>
<protein>
    <submittedName>
        <fullName evidence="5">Importin subunit alpha</fullName>
    </submittedName>
</protein>
<sequence>MPVFLLPGQTIHFAIMATEDGADRHVPPRGTGARLSGVRTLGRTAARQRVSVPDYPNSPWVVDATGIRDDETPEDPDSPGERIRLQRMDVYLEAAKSDDHARRLAGLRCIRFLFTASGRVPIWLIIESDLHSSLISHIQPGADEPLLFETVWIAAQLTKTRSRANLQALLSNDIIGELARVLDLFVSPRVTEQSLRCLSRLARVNLEIRDEILANETVIPVLQRISVSAGPPSMFGSLASAICSLLQGSPAPNVDAVIEPLMPVVATLFKSEDVHAINSLLFALAYLAESNPRSLEPMKELALTSQITAALDGSLAERLLQSEFSSGEYSPSERAETEMLLLVPALRTVVGMASAGEDFIQELIDANAILPLRDLIDHDRRDVRVLATRALANLAQGTQDHIQALLDADFADLTRSRLEREGHTTVKKNIAIFYARICCEGTPEQISTIVSRGGLRSMWHVAGLVGIEATTDIVVTATEAALMTLEGALARQALIDIQETDVFEILDRQGISDRYFERITEAMFFCESRAA</sequence>
<evidence type="ECO:0000256" key="3">
    <source>
        <dbReference type="ARBA" id="ARBA00022927"/>
    </source>
</evidence>
<comment type="caution">
    <text evidence="5">The sequence shown here is derived from an EMBL/GenBank/DDBJ whole genome shotgun (WGS) entry which is preliminary data.</text>
</comment>